<sequence length="133" mass="15771">MMNADSQKPSRSTRQKSARTDDETHSAKRASRNERQAAYQREYRATLAEARIPSRDDVAAVAFHWFITLCLEKNDHEGLRKIRWEVVRRLVELGFDREGTELRFDDLVKRYKNGWAFQRKPHLGRDRHEEDAD</sequence>
<reference evidence="2" key="1">
    <citation type="journal article" date="2015" name="Proc. Natl. Acad. Sci. U.S.A.">
        <title>Bacterial clade with the ribosomal RNA operon on a small plasmid rather than the chromosome.</title>
        <authorList>
            <person name="Anda M."/>
            <person name="Ohtsubo Y."/>
            <person name="Okubo T."/>
            <person name="Sugawara M."/>
            <person name="Nagata Y."/>
            <person name="Tsuda M."/>
            <person name="Minamisawa K."/>
            <person name="Mitsui H."/>
        </authorList>
    </citation>
    <scope>NUCLEOTIDE SEQUENCE</scope>
    <source>
        <strain evidence="2">DSM 14790</strain>
    </source>
</reference>
<accession>A0A0P0YZ11</accession>
<dbReference type="EMBL" id="LC066374">
    <property type="protein sequence ID" value="BAT26874.1"/>
    <property type="molecule type" value="Genomic_DNA"/>
</dbReference>
<dbReference type="AlphaFoldDB" id="A0A0P0YZ11"/>
<evidence type="ECO:0000313" key="2">
    <source>
        <dbReference type="EMBL" id="BAT26874.1"/>
    </source>
</evidence>
<organism evidence="2">
    <name type="scientific">Aurantimonas coralicida</name>
    <dbReference type="NCBI Taxonomy" id="182270"/>
    <lineage>
        <taxon>Bacteria</taxon>
        <taxon>Pseudomonadati</taxon>
        <taxon>Pseudomonadota</taxon>
        <taxon>Alphaproteobacteria</taxon>
        <taxon>Hyphomicrobiales</taxon>
        <taxon>Aurantimonadaceae</taxon>
        <taxon>Aurantimonas</taxon>
    </lineage>
</organism>
<feature type="compositionally biased region" description="Basic and acidic residues" evidence="1">
    <location>
        <begin position="18"/>
        <end position="35"/>
    </location>
</feature>
<feature type="compositionally biased region" description="Polar residues" evidence="1">
    <location>
        <begin position="1"/>
        <end position="10"/>
    </location>
</feature>
<feature type="region of interest" description="Disordered" evidence="1">
    <location>
        <begin position="1"/>
        <end position="38"/>
    </location>
</feature>
<evidence type="ECO:0000256" key="1">
    <source>
        <dbReference type="SAM" id="MobiDB-lite"/>
    </source>
</evidence>
<name>A0A0P0YZ11_9HYPH</name>
<protein>
    <submittedName>
        <fullName evidence="2">Uncharacterized protein</fullName>
    </submittedName>
</protein>
<proteinExistence type="predicted"/>